<organism evidence="2 3">
    <name type="scientific">Dendronalium phyllosphericum CENA369</name>
    <dbReference type="NCBI Taxonomy" id="1725256"/>
    <lineage>
        <taxon>Bacteria</taxon>
        <taxon>Bacillati</taxon>
        <taxon>Cyanobacteriota</taxon>
        <taxon>Cyanophyceae</taxon>
        <taxon>Nostocales</taxon>
        <taxon>Nostocaceae</taxon>
        <taxon>Dendronalium</taxon>
        <taxon>Dendronalium phyllosphericum</taxon>
    </lineage>
</organism>
<sequence length="77" mass="8569">MTKSLSITFLQSKICLEKFDGSCYNGGNLRNALPPQVGKSAHATPVATLREAARSASTSRETRPTHWLNFSQNPKWY</sequence>
<feature type="region of interest" description="Disordered" evidence="1">
    <location>
        <begin position="52"/>
        <end position="77"/>
    </location>
</feature>
<dbReference type="Proteomes" id="UP000662314">
    <property type="component" value="Unassembled WGS sequence"/>
</dbReference>
<dbReference type="RefSeq" id="WP_214435126.1">
    <property type="nucleotide sequence ID" value="NZ_CAWPUQ010000158.1"/>
</dbReference>
<keyword evidence="3" id="KW-1185">Reference proteome</keyword>
<accession>A0A8J7LHP8</accession>
<evidence type="ECO:0000313" key="2">
    <source>
        <dbReference type="EMBL" id="MBH8576388.1"/>
    </source>
</evidence>
<feature type="compositionally biased region" description="Polar residues" evidence="1">
    <location>
        <begin position="68"/>
        <end position="77"/>
    </location>
</feature>
<proteinExistence type="predicted"/>
<name>A0A8J7LHP8_9NOST</name>
<evidence type="ECO:0000256" key="1">
    <source>
        <dbReference type="SAM" id="MobiDB-lite"/>
    </source>
</evidence>
<comment type="caution">
    <text evidence="2">The sequence shown here is derived from an EMBL/GenBank/DDBJ whole genome shotgun (WGS) entry which is preliminary data.</text>
</comment>
<gene>
    <name evidence="2" type="ORF">I8752_26050</name>
</gene>
<dbReference type="EMBL" id="JAECZA010000230">
    <property type="protein sequence ID" value="MBH8576388.1"/>
    <property type="molecule type" value="Genomic_DNA"/>
</dbReference>
<dbReference type="AlphaFoldDB" id="A0A8J7LHP8"/>
<evidence type="ECO:0000313" key="3">
    <source>
        <dbReference type="Proteomes" id="UP000662314"/>
    </source>
</evidence>
<protein>
    <submittedName>
        <fullName evidence="2">Uncharacterized protein</fullName>
    </submittedName>
</protein>
<reference evidence="2 3" key="1">
    <citation type="journal article" date="2021" name="Int. J. Syst. Evol. Microbiol.">
        <title>Amazonocrinis nigriterrae gen. nov., sp. nov., Atlanticothrix silvestris gen. nov., sp. nov. and Dendronalium phyllosphericum gen. nov., sp. nov., nostocacean cyanobacteria from Brazilian environments.</title>
        <authorList>
            <person name="Alvarenga D.O."/>
            <person name="Andreote A.P.D."/>
            <person name="Branco L.H.Z."/>
            <person name="Delbaje E."/>
            <person name="Cruz R.B."/>
            <person name="Varani A.M."/>
            <person name="Fiore M.F."/>
        </authorList>
    </citation>
    <scope>NUCLEOTIDE SEQUENCE [LARGE SCALE GENOMIC DNA]</scope>
    <source>
        <strain evidence="2 3">CENA369</strain>
    </source>
</reference>